<evidence type="ECO:0000313" key="7">
    <source>
        <dbReference type="EMBL" id="XBC49259.1"/>
    </source>
</evidence>
<dbReference type="InterPro" id="IPR003439">
    <property type="entry name" value="ABC_transporter-like_ATP-bd"/>
</dbReference>
<evidence type="ECO:0000313" key="6">
    <source>
        <dbReference type="EMBL" id="XBC45840.1"/>
    </source>
</evidence>
<proteinExistence type="inferred from homology"/>
<evidence type="ECO:0000259" key="5">
    <source>
        <dbReference type="PROSITE" id="PS50893"/>
    </source>
</evidence>
<organism evidence="6">
    <name type="scientific">Dolosigranulum savutiense</name>
    <dbReference type="NCBI Taxonomy" id="3110288"/>
    <lineage>
        <taxon>Bacteria</taxon>
        <taxon>Bacillati</taxon>
        <taxon>Bacillota</taxon>
        <taxon>Bacilli</taxon>
        <taxon>Lactobacillales</taxon>
        <taxon>Carnobacteriaceae</taxon>
        <taxon>Dolosigranulum</taxon>
    </lineage>
</organism>
<dbReference type="PANTHER" id="PTHR43335:SF4">
    <property type="entry name" value="ABC TRANSPORTER, ATP-BINDING PROTEIN"/>
    <property type="match status" value="1"/>
</dbReference>
<dbReference type="KEGG" id="dst:VUQ06_07165"/>
<dbReference type="GO" id="GO:0016887">
    <property type="term" value="F:ATP hydrolysis activity"/>
    <property type="evidence" value="ECO:0007669"/>
    <property type="project" value="InterPro"/>
</dbReference>
<dbReference type="EMBL" id="CP142433">
    <property type="protein sequence ID" value="XBC45840.1"/>
    <property type="molecule type" value="Genomic_DNA"/>
</dbReference>
<name>A0AB74TRR2_9LACT</name>
<dbReference type="PROSITE" id="PS50893">
    <property type="entry name" value="ABC_TRANSPORTER_2"/>
    <property type="match status" value="1"/>
</dbReference>
<dbReference type="GO" id="GO:0005524">
    <property type="term" value="F:ATP binding"/>
    <property type="evidence" value="ECO:0007669"/>
    <property type="project" value="UniProtKB-KW"/>
</dbReference>
<dbReference type="AlphaFoldDB" id="A0AB74TRR2"/>
<dbReference type="PANTHER" id="PTHR43335">
    <property type="entry name" value="ABC TRANSPORTER, ATP-BINDING PROTEIN"/>
    <property type="match status" value="1"/>
</dbReference>
<evidence type="ECO:0000256" key="4">
    <source>
        <dbReference type="ARBA" id="ARBA00022840"/>
    </source>
</evidence>
<dbReference type="Pfam" id="PF00005">
    <property type="entry name" value="ABC_tran"/>
    <property type="match status" value="1"/>
</dbReference>
<accession>A0AB74TRR2</accession>
<dbReference type="EMBL" id="CP142435">
    <property type="protein sequence ID" value="XBC49259.1"/>
    <property type="molecule type" value="Genomic_DNA"/>
</dbReference>
<reference evidence="6" key="1">
    <citation type="submission" date="2023-12" db="EMBL/GenBank/DDBJ databases">
        <title>Dolosigranulum savutii sp. nov. isolated from human upper respiratory samples collected in Botswana.</title>
        <authorList>
            <person name="Kelly M.S."/>
        </authorList>
    </citation>
    <scope>NUCLEOTIDE SEQUENCE</scope>
    <source>
        <strain evidence="7">MSK294</strain>
        <strain evidence="6">MSK433</strain>
    </source>
</reference>
<evidence type="ECO:0000256" key="2">
    <source>
        <dbReference type="ARBA" id="ARBA00022448"/>
    </source>
</evidence>
<dbReference type="InterPro" id="IPR003593">
    <property type="entry name" value="AAA+_ATPase"/>
</dbReference>
<gene>
    <name evidence="7" type="ORF">VUQ06_07165</name>
    <name evidence="6" type="ORF">VUQ08_08360</name>
</gene>
<evidence type="ECO:0000256" key="3">
    <source>
        <dbReference type="ARBA" id="ARBA00022741"/>
    </source>
</evidence>
<dbReference type="RefSeq" id="WP_347300244.1">
    <property type="nucleotide sequence ID" value="NZ_CP142433.1"/>
</dbReference>
<keyword evidence="3" id="KW-0547">Nucleotide-binding</keyword>
<dbReference type="Gene3D" id="3.40.50.300">
    <property type="entry name" value="P-loop containing nucleotide triphosphate hydrolases"/>
    <property type="match status" value="1"/>
</dbReference>
<evidence type="ECO:0000256" key="1">
    <source>
        <dbReference type="ARBA" id="ARBA00005417"/>
    </source>
</evidence>
<protein>
    <submittedName>
        <fullName evidence="6">ABC transporter ATP-binding protein</fullName>
    </submittedName>
</protein>
<keyword evidence="4 6" id="KW-0067">ATP-binding</keyword>
<dbReference type="SMART" id="SM00382">
    <property type="entry name" value="AAA"/>
    <property type="match status" value="1"/>
</dbReference>
<dbReference type="InterPro" id="IPR017871">
    <property type="entry name" value="ABC_transporter-like_CS"/>
</dbReference>
<dbReference type="SUPFAM" id="SSF52540">
    <property type="entry name" value="P-loop containing nucleoside triphosphate hydrolases"/>
    <property type="match status" value="1"/>
</dbReference>
<comment type="similarity">
    <text evidence="1">Belongs to the ABC transporter superfamily.</text>
</comment>
<keyword evidence="2" id="KW-0813">Transport</keyword>
<dbReference type="InterPro" id="IPR027417">
    <property type="entry name" value="P-loop_NTPase"/>
</dbReference>
<dbReference type="PROSITE" id="PS00211">
    <property type="entry name" value="ABC_TRANSPORTER_1"/>
    <property type="match status" value="1"/>
</dbReference>
<sequence>MMLQTKNLSKKFKGNDFYSVKDINIEINDGEIVGLIGKNGAGKTTLLKMLVKALKPTEGMVYYNGQDIFKQDNLLHQFGIIIGTVFYPHLTVRENLNFYLAIHNQQAYEDNIEKVLKLVDLWEVRDKYPGTFSFGMKQRLCLALSMVDDPKFMILDEPFVGLDPNGVKRLRQALLSWAENRQISIIISSHQLNELKTICGRFLYIEDGVITKEIDKQTIQTIVIELENEITKTELLLEQFPSILSISADQKIIKLAKGDNQFSELLNVLTSDNQVKSINDSEQELEKYFEERG</sequence>
<feature type="domain" description="ABC transporter" evidence="5">
    <location>
        <begin position="3"/>
        <end position="232"/>
    </location>
</feature>